<evidence type="ECO:0000256" key="8">
    <source>
        <dbReference type="ARBA" id="ARBA00023235"/>
    </source>
</evidence>
<dbReference type="InterPro" id="IPR005886">
    <property type="entry name" value="UDP_G4E"/>
</dbReference>
<dbReference type="Proteomes" id="UP000019150">
    <property type="component" value="Chromosome"/>
</dbReference>
<keyword evidence="14" id="KW-1185">Reference proteome</keyword>
<feature type="domain" description="NAD-dependent epimerase/dehydratase" evidence="12">
    <location>
        <begin position="3"/>
        <end position="251"/>
    </location>
</feature>
<dbReference type="Gene3D" id="3.90.25.10">
    <property type="entry name" value="UDP-galactose 4-epimerase, domain 1"/>
    <property type="match status" value="1"/>
</dbReference>
<evidence type="ECO:0000256" key="10">
    <source>
        <dbReference type="ARBA" id="ARBA00031367"/>
    </source>
</evidence>
<dbReference type="InterPro" id="IPR036291">
    <property type="entry name" value="NAD(P)-bd_dom_sf"/>
</dbReference>
<evidence type="ECO:0000256" key="7">
    <source>
        <dbReference type="ARBA" id="ARBA00023027"/>
    </source>
</evidence>
<keyword evidence="8" id="KW-0413">Isomerase</keyword>
<dbReference type="InterPro" id="IPR001509">
    <property type="entry name" value="Epimerase_deHydtase"/>
</dbReference>
<comment type="pathway">
    <text evidence="3">Carbohydrate metabolism; galactose metabolism.</text>
</comment>
<comment type="cofactor">
    <cofactor evidence="2">
        <name>NAD(+)</name>
        <dbReference type="ChEBI" id="CHEBI:57540"/>
    </cofactor>
</comment>
<dbReference type="EC" id="5.1.3.2" evidence="5"/>
<dbReference type="Pfam" id="PF01370">
    <property type="entry name" value="Epimerase"/>
    <property type="match status" value="1"/>
</dbReference>
<dbReference type="NCBIfam" id="TIGR01179">
    <property type="entry name" value="galE"/>
    <property type="match status" value="1"/>
</dbReference>
<evidence type="ECO:0000256" key="5">
    <source>
        <dbReference type="ARBA" id="ARBA00013189"/>
    </source>
</evidence>
<dbReference type="UniPathway" id="UPA00214"/>
<sequence>MRILVTGGAGYVGSFVVRRLLTEGHEVTVVDSLVNSLRPTAPDIRFHHVDVRDRTTLCDVITASRPEAVVHCAGLKSVGQSVELPWLYYDVNVAGTLNVLAAARAAETEHFVFSSSCSVYGSPQISPVGEDAPTLPQSPYASTKLAAEHAIEACAAAQDMTAVHLRYFNAAGASADGSHGELVTRYNTQILPLACMAALGAGPPLRVFGKDYPTRDGTAVRDYVHVEDLARAHVAALGAGGRRPTGTFNLGRGEGTSIGELLAALEHIAGQKIPVVEAPRRKGDPVQTWADTFAAEEGLKWTAQLDLADIVQSAWRWHSSPNGRLTAVG</sequence>
<dbReference type="PATRIC" id="fig|1415166.3.peg.3606"/>
<dbReference type="GO" id="GO:0033499">
    <property type="term" value="P:galactose catabolic process via UDP-galactose, Leloir pathway"/>
    <property type="evidence" value="ECO:0007669"/>
    <property type="project" value="TreeGrafter"/>
</dbReference>
<dbReference type="HOGENOM" id="CLU_007383_1_10_11"/>
<dbReference type="Gene3D" id="3.40.50.720">
    <property type="entry name" value="NAD(P)-binding Rossmann-like Domain"/>
    <property type="match status" value="1"/>
</dbReference>
<accession>W5TGK4</accession>
<keyword evidence="7" id="KW-0520">NAD</keyword>
<keyword evidence="9" id="KW-0119">Carbohydrate metabolism</keyword>
<dbReference type="EMBL" id="CP006850">
    <property type="protein sequence ID" value="AHH18304.1"/>
    <property type="molecule type" value="Genomic_DNA"/>
</dbReference>
<organism evidence="13 14">
    <name type="scientific">Nocardia nova SH22a</name>
    <dbReference type="NCBI Taxonomy" id="1415166"/>
    <lineage>
        <taxon>Bacteria</taxon>
        <taxon>Bacillati</taxon>
        <taxon>Actinomycetota</taxon>
        <taxon>Actinomycetes</taxon>
        <taxon>Mycobacteriales</taxon>
        <taxon>Nocardiaceae</taxon>
        <taxon>Nocardia</taxon>
    </lineage>
</organism>
<protein>
    <recommendedName>
        <fullName evidence="6">UDP-glucose 4-epimerase</fullName>
        <ecNumber evidence="5">5.1.3.2</ecNumber>
    </recommendedName>
    <alternativeName>
        <fullName evidence="11">Galactowaldenase</fullName>
    </alternativeName>
    <alternativeName>
        <fullName evidence="10">UDP-galactose 4-epimerase</fullName>
    </alternativeName>
</protein>
<reference evidence="13 14" key="1">
    <citation type="journal article" date="2014" name="Appl. Environ. Microbiol.">
        <title>Insights into the Microbial Degradation of Rubber and Gutta-Percha by Analysis of the Complete Genome of Nocardia nova SH22a.</title>
        <authorList>
            <person name="Luo Q."/>
            <person name="Hiessl S."/>
            <person name="Poehlein A."/>
            <person name="Daniel R."/>
            <person name="Steinbuchel A."/>
        </authorList>
    </citation>
    <scope>NUCLEOTIDE SEQUENCE [LARGE SCALE GENOMIC DNA]</scope>
    <source>
        <strain evidence="13">SH22a</strain>
    </source>
</reference>
<proteinExistence type="inferred from homology"/>
<dbReference type="eggNOG" id="COG1087">
    <property type="taxonomic scope" value="Bacteria"/>
</dbReference>
<gene>
    <name evidence="13" type="ORF">NONO_c35170</name>
</gene>
<dbReference type="STRING" id="1415166.NONO_c35170"/>
<evidence type="ECO:0000256" key="1">
    <source>
        <dbReference type="ARBA" id="ARBA00000083"/>
    </source>
</evidence>
<evidence type="ECO:0000313" key="14">
    <source>
        <dbReference type="Proteomes" id="UP000019150"/>
    </source>
</evidence>
<dbReference type="RefSeq" id="WP_025349741.1">
    <property type="nucleotide sequence ID" value="NZ_CP006850.1"/>
</dbReference>
<dbReference type="OrthoDB" id="9801785at2"/>
<evidence type="ECO:0000256" key="3">
    <source>
        <dbReference type="ARBA" id="ARBA00004947"/>
    </source>
</evidence>
<evidence type="ECO:0000256" key="6">
    <source>
        <dbReference type="ARBA" id="ARBA00018569"/>
    </source>
</evidence>
<dbReference type="AlphaFoldDB" id="W5TGK4"/>
<evidence type="ECO:0000256" key="11">
    <source>
        <dbReference type="ARBA" id="ARBA00033067"/>
    </source>
</evidence>
<dbReference type="SUPFAM" id="SSF51735">
    <property type="entry name" value="NAD(P)-binding Rossmann-fold domains"/>
    <property type="match status" value="1"/>
</dbReference>
<name>W5TGK4_9NOCA</name>
<dbReference type="PANTHER" id="PTHR43725">
    <property type="entry name" value="UDP-GLUCOSE 4-EPIMERASE"/>
    <property type="match status" value="1"/>
</dbReference>
<comment type="similarity">
    <text evidence="4">Belongs to the NAD(P)-dependent epimerase/dehydratase family.</text>
</comment>
<dbReference type="KEGG" id="nno:NONO_c35170"/>
<evidence type="ECO:0000259" key="12">
    <source>
        <dbReference type="Pfam" id="PF01370"/>
    </source>
</evidence>
<dbReference type="PANTHER" id="PTHR43725:SF53">
    <property type="entry name" value="UDP-ARABINOSE 4-EPIMERASE 1"/>
    <property type="match status" value="1"/>
</dbReference>
<evidence type="ECO:0000256" key="2">
    <source>
        <dbReference type="ARBA" id="ARBA00001911"/>
    </source>
</evidence>
<comment type="catalytic activity">
    <reaction evidence="1">
        <text>UDP-alpha-D-glucose = UDP-alpha-D-galactose</text>
        <dbReference type="Rhea" id="RHEA:22168"/>
        <dbReference type="ChEBI" id="CHEBI:58885"/>
        <dbReference type="ChEBI" id="CHEBI:66914"/>
        <dbReference type="EC" id="5.1.3.2"/>
    </reaction>
</comment>
<evidence type="ECO:0000256" key="4">
    <source>
        <dbReference type="ARBA" id="ARBA00007637"/>
    </source>
</evidence>
<dbReference type="GO" id="GO:0003978">
    <property type="term" value="F:UDP-glucose 4-epimerase activity"/>
    <property type="evidence" value="ECO:0007669"/>
    <property type="project" value="UniProtKB-EC"/>
</dbReference>
<evidence type="ECO:0000256" key="9">
    <source>
        <dbReference type="ARBA" id="ARBA00023277"/>
    </source>
</evidence>
<evidence type="ECO:0000313" key="13">
    <source>
        <dbReference type="EMBL" id="AHH18304.1"/>
    </source>
</evidence>